<feature type="non-terminal residue" evidence="2">
    <location>
        <position position="1"/>
    </location>
</feature>
<feature type="compositionally biased region" description="Acidic residues" evidence="1">
    <location>
        <begin position="51"/>
        <end position="62"/>
    </location>
</feature>
<accession>A0AAN5I308</accession>
<feature type="region of interest" description="Disordered" evidence="1">
    <location>
        <begin position="45"/>
        <end position="124"/>
    </location>
</feature>
<evidence type="ECO:0000313" key="3">
    <source>
        <dbReference type="Proteomes" id="UP001328107"/>
    </source>
</evidence>
<name>A0AAN5I308_9BILA</name>
<feature type="compositionally biased region" description="Acidic residues" evidence="1">
    <location>
        <begin position="87"/>
        <end position="100"/>
    </location>
</feature>
<gene>
    <name evidence="2" type="ORF">PMAYCL1PPCAC_19306</name>
</gene>
<evidence type="ECO:0000313" key="2">
    <source>
        <dbReference type="EMBL" id="GMR49111.1"/>
    </source>
</evidence>
<keyword evidence="3" id="KW-1185">Reference proteome</keyword>
<dbReference type="Proteomes" id="UP001328107">
    <property type="component" value="Unassembled WGS sequence"/>
</dbReference>
<dbReference type="EMBL" id="BTRK01000004">
    <property type="protein sequence ID" value="GMR49111.1"/>
    <property type="molecule type" value="Genomic_DNA"/>
</dbReference>
<reference evidence="3" key="1">
    <citation type="submission" date="2022-10" db="EMBL/GenBank/DDBJ databases">
        <title>Genome assembly of Pristionchus species.</title>
        <authorList>
            <person name="Yoshida K."/>
            <person name="Sommer R.J."/>
        </authorList>
    </citation>
    <scope>NUCLEOTIDE SEQUENCE [LARGE SCALE GENOMIC DNA]</scope>
    <source>
        <strain evidence="3">RS5460</strain>
    </source>
</reference>
<comment type="caution">
    <text evidence="2">The sequence shown here is derived from an EMBL/GenBank/DDBJ whole genome shotgun (WGS) entry which is preliminary data.</text>
</comment>
<organism evidence="2 3">
    <name type="scientific">Pristionchus mayeri</name>
    <dbReference type="NCBI Taxonomy" id="1317129"/>
    <lineage>
        <taxon>Eukaryota</taxon>
        <taxon>Metazoa</taxon>
        <taxon>Ecdysozoa</taxon>
        <taxon>Nematoda</taxon>
        <taxon>Chromadorea</taxon>
        <taxon>Rhabditida</taxon>
        <taxon>Rhabditina</taxon>
        <taxon>Diplogasteromorpha</taxon>
        <taxon>Diplogasteroidea</taxon>
        <taxon>Neodiplogasteridae</taxon>
        <taxon>Pristionchus</taxon>
    </lineage>
</organism>
<dbReference type="AlphaFoldDB" id="A0AAN5I308"/>
<proteinExistence type="predicted"/>
<evidence type="ECO:0000256" key="1">
    <source>
        <dbReference type="SAM" id="MobiDB-lite"/>
    </source>
</evidence>
<feature type="non-terminal residue" evidence="2">
    <location>
        <position position="124"/>
    </location>
</feature>
<protein>
    <submittedName>
        <fullName evidence="2">Uncharacterized protein</fullName>
    </submittedName>
</protein>
<sequence length="124" mass="13959">YCRMLINLFLDQISPWKVEVALRMEGQEMLTLAEMMRANRDKLMMLGWPSDDSEEEDEEDGGEGGSYDDVGGSREVSTPSPAPTEAFLDDCEMEEDEEISPEASRAPVDHSSQLPRNPFLDNMP</sequence>